<keyword evidence="3" id="KW-1185">Reference proteome</keyword>
<sequence>MSPVNHHHHNNMTIYYNQQQAQQQAQQQVYHFHRQQQQQQNTASPSLSHSKASRNSSERLGQIRAQLELARNFYDDFEFCPVQCSSEVLEHRDRVQQRLSPQSSPSTSPSMSSASSLGSTTPPKSRRAIPIIDPSNMAPVSVPPQQYSMMKNTSPIFHQQQYMRGVGNNRSHHHQQMNGSYHDVLVQ</sequence>
<name>A0A8H7QUJ3_9FUNG</name>
<accession>A0A8H7QUJ3</accession>
<feature type="compositionally biased region" description="Low complexity" evidence="1">
    <location>
        <begin position="24"/>
        <end position="40"/>
    </location>
</feature>
<dbReference type="EMBL" id="JAEPRC010000372">
    <property type="protein sequence ID" value="KAG2198934.1"/>
    <property type="molecule type" value="Genomic_DNA"/>
</dbReference>
<dbReference type="Proteomes" id="UP000650833">
    <property type="component" value="Unassembled WGS sequence"/>
</dbReference>
<reference evidence="2" key="1">
    <citation type="submission" date="2020-12" db="EMBL/GenBank/DDBJ databases">
        <title>Metabolic potential, ecology and presence of endohyphal bacteria is reflected in genomic diversity of Mucoromycotina.</title>
        <authorList>
            <person name="Muszewska A."/>
            <person name="Okrasinska A."/>
            <person name="Steczkiewicz K."/>
            <person name="Drgas O."/>
            <person name="Orlowska M."/>
            <person name="Perlinska-Lenart U."/>
            <person name="Aleksandrzak-Piekarczyk T."/>
            <person name="Szatraj K."/>
            <person name="Zielenkiewicz U."/>
            <person name="Pilsyk S."/>
            <person name="Malc E."/>
            <person name="Mieczkowski P."/>
            <person name="Kruszewska J.S."/>
            <person name="Biernat P."/>
            <person name="Pawlowska J."/>
        </authorList>
    </citation>
    <scope>NUCLEOTIDE SEQUENCE</scope>
    <source>
        <strain evidence="2">CBS 226.32</strain>
    </source>
</reference>
<protein>
    <submittedName>
        <fullName evidence="2">Uncharacterized protein</fullName>
    </submittedName>
</protein>
<feature type="region of interest" description="Disordered" evidence="1">
    <location>
        <begin position="24"/>
        <end position="59"/>
    </location>
</feature>
<organism evidence="2 3">
    <name type="scientific">Mucor plumbeus</name>
    <dbReference type="NCBI Taxonomy" id="97098"/>
    <lineage>
        <taxon>Eukaryota</taxon>
        <taxon>Fungi</taxon>
        <taxon>Fungi incertae sedis</taxon>
        <taxon>Mucoromycota</taxon>
        <taxon>Mucoromycotina</taxon>
        <taxon>Mucoromycetes</taxon>
        <taxon>Mucorales</taxon>
        <taxon>Mucorineae</taxon>
        <taxon>Mucoraceae</taxon>
        <taxon>Mucor</taxon>
    </lineage>
</organism>
<feature type="region of interest" description="Disordered" evidence="1">
    <location>
        <begin position="93"/>
        <end position="137"/>
    </location>
</feature>
<evidence type="ECO:0000256" key="1">
    <source>
        <dbReference type="SAM" id="MobiDB-lite"/>
    </source>
</evidence>
<comment type="caution">
    <text evidence="2">The sequence shown here is derived from an EMBL/GenBank/DDBJ whole genome shotgun (WGS) entry which is preliminary data.</text>
</comment>
<evidence type="ECO:0000313" key="2">
    <source>
        <dbReference type="EMBL" id="KAG2198934.1"/>
    </source>
</evidence>
<gene>
    <name evidence="2" type="ORF">INT46_006326</name>
</gene>
<dbReference type="AlphaFoldDB" id="A0A8H7QUJ3"/>
<feature type="compositionally biased region" description="Low complexity" evidence="1">
    <location>
        <begin position="100"/>
        <end position="123"/>
    </location>
</feature>
<evidence type="ECO:0000313" key="3">
    <source>
        <dbReference type="Proteomes" id="UP000650833"/>
    </source>
</evidence>
<dbReference type="OrthoDB" id="2425329at2759"/>
<feature type="compositionally biased region" description="Polar residues" evidence="1">
    <location>
        <begin position="41"/>
        <end position="59"/>
    </location>
</feature>
<proteinExistence type="predicted"/>